<name>A0ABY0HF55_9PEZI</name>
<gene>
    <name evidence="2" type="ORF">DL762_002028</name>
</gene>
<comment type="caution">
    <text evidence="2">The sequence shown here is derived from an EMBL/GenBank/DDBJ whole genome shotgun (WGS) entry which is preliminary data.</text>
</comment>
<dbReference type="Proteomes" id="UP000294003">
    <property type="component" value="Unassembled WGS sequence"/>
</dbReference>
<dbReference type="EMBL" id="QJNS01000037">
    <property type="protein sequence ID" value="RYO91699.1"/>
    <property type="molecule type" value="Genomic_DNA"/>
</dbReference>
<evidence type="ECO:0000313" key="2">
    <source>
        <dbReference type="EMBL" id="RYO91699.1"/>
    </source>
</evidence>
<sequence length="111" mass="12215">MSTRRLADHDVPEPDHSGGRLDGDAAANTNKRAELEVTLSDLVNDPERVGIVPPVSEAFQDIGIFEAGPKSLAVVRFRGERQFPEGQDIDQSHHPLRMDKNGYNGKGARLR</sequence>
<reference evidence="2 3" key="1">
    <citation type="submission" date="2018-06" db="EMBL/GenBank/DDBJ databases">
        <title>Complete Genomes of Monosporascus.</title>
        <authorList>
            <person name="Robinson A.J."/>
            <person name="Natvig D.O."/>
        </authorList>
    </citation>
    <scope>NUCLEOTIDE SEQUENCE [LARGE SCALE GENOMIC DNA]</scope>
    <source>
        <strain evidence="2 3">CBS 609.92</strain>
    </source>
</reference>
<protein>
    <recommendedName>
        <fullName evidence="4">Selenoprotein O</fullName>
    </recommendedName>
</protein>
<evidence type="ECO:0000256" key="1">
    <source>
        <dbReference type="SAM" id="MobiDB-lite"/>
    </source>
</evidence>
<organism evidence="2 3">
    <name type="scientific">Monosporascus cannonballus</name>
    <dbReference type="NCBI Taxonomy" id="155416"/>
    <lineage>
        <taxon>Eukaryota</taxon>
        <taxon>Fungi</taxon>
        <taxon>Dikarya</taxon>
        <taxon>Ascomycota</taxon>
        <taxon>Pezizomycotina</taxon>
        <taxon>Sordariomycetes</taxon>
        <taxon>Xylariomycetidae</taxon>
        <taxon>Xylariales</taxon>
        <taxon>Xylariales incertae sedis</taxon>
        <taxon>Monosporascus</taxon>
    </lineage>
</organism>
<keyword evidence="3" id="KW-1185">Reference proteome</keyword>
<feature type="compositionally biased region" description="Basic and acidic residues" evidence="1">
    <location>
        <begin position="1"/>
        <end position="23"/>
    </location>
</feature>
<evidence type="ECO:0000313" key="3">
    <source>
        <dbReference type="Proteomes" id="UP000294003"/>
    </source>
</evidence>
<evidence type="ECO:0008006" key="4">
    <source>
        <dbReference type="Google" id="ProtNLM"/>
    </source>
</evidence>
<feature type="region of interest" description="Disordered" evidence="1">
    <location>
        <begin position="1"/>
        <end position="29"/>
    </location>
</feature>
<proteinExistence type="predicted"/>
<feature type="region of interest" description="Disordered" evidence="1">
    <location>
        <begin position="84"/>
        <end position="111"/>
    </location>
</feature>
<accession>A0ABY0HF55</accession>
<feature type="compositionally biased region" description="Basic and acidic residues" evidence="1">
    <location>
        <begin position="90"/>
        <end position="100"/>
    </location>
</feature>